<keyword evidence="3" id="KW-1185">Reference proteome</keyword>
<accession>A0AAV4IML6</accession>
<dbReference type="AlphaFoldDB" id="A0AAV4IML6"/>
<proteinExistence type="predicted"/>
<dbReference type="EMBL" id="BMAT01009626">
    <property type="protein sequence ID" value="GFS10196.1"/>
    <property type="molecule type" value="Genomic_DNA"/>
</dbReference>
<evidence type="ECO:0000313" key="3">
    <source>
        <dbReference type="Proteomes" id="UP000762676"/>
    </source>
</evidence>
<name>A0AAV4IML6_9GAST</name>
<protein>
    <submittedName>
        <fullName evidence="2">Beta-lactamase domain-containing protein 2-like isoform X1</fullName>
    </submittedName>
</protein>
<evidence type="ECO:0000313" key="2">
    <source>
        <dbReference type="EMBL" id="GFS10196.1"/>
    </source>
</evidence>
<dbReference type="Gene3D" id="3.40.710.10">
    <property type="entry name" value="DD-peptidase/beta-lactamase superfamily"/>
    <property type="match status" value="1"/>
</dbReference>
<organism evidence="2 3">
    <name type="scientific">Elysia marginata</name>
    <dbReference type="NCBI Taxonomy" id="1093978"/>
    <lineage>
        <taxon>Eukaryota</taxon>
        <taxon>Metazoa</taxon>
        <taxon>Spiralia</taxon>
        <taxon>Lophotrochozoa</taxon>
        <taxon>Mollusca</taxon>
        <taxon>Gastropoda</taxon>
        <taxon>Heterobranchia</taxon>
        <taxon>Euthyneura</taxon>
        <taxon>Panpulmonata</taxon>
        <taxon>Sacoglossa</taxon>
        <taxon>Placobranchoidea</taxon>
        <taxon>Plakobranchidae</taxon>
        <taxon>Elysia</taxon>
    </lineage>
</organism>
<feature type="compositionally biased region" description="Low complexity" evidence="1">
    <location>
        <begin position="169"/>
        <end position="182"/>
    </location>
</feature>
<feature type="compositionally biased region" description="Polar residues" evidence="1">
    <location>
        <begin position="183"/>
        <end position="217"/>
    </location>
</feature>
<comment type="caution">
    <text evidence="2">The sequence shown here is derived from an EMBL/GenBank/DDBJ whole genome shotgun (WGS) entry which is preliminary data.</text>
</comment>
<gene>
    <name evidence="2" type="ORF">ElyMa_004802200</name>
</gene>
<reference evidence="2 3" key="1">
    <citation type="journal article" date="2021" name="Elife">
        <title>Chloroplast acquisition without the gene transfer in kleptoplastic sea slugs, Plakobranchus ocellatus.</title>
        <authorList>
            <person name="Maeda T."/>
            <person name="Takahashi S."/>
            <person name="Yoshida T."/>
            <person name="Shimamura S."/>
            <person name="Takaki Y."/>
            <person name="Nagai Y."/>
            <person name="Toyoda A."/>
            <person name="Suzuki Y."/>
            <person name="Arimoto A."/>
            <person name="Ishii H."/>
            <person name="Satoh N."/>
            <person name="Nishiyama T."/>
            <person name="Hasebe M."/>
            <person name="Maruyama T."/>
            <person name="Minagawa J."/>
            <person name="Obokata J."/>
            <person name="Shigenobu S."/>
        </authorList>
    </citation>
    <scope>NUCLEOTIDE SEQUENCE [LARGE SCALE GENOMIC DNA]</scope>
</reference>
<feature type="region of interest" description="Disordered" evidence="1">
    <location>
        <begin position="155"/>
        <end position="237"/>
    </location>
</feature>
<dbReference type="InterPro" id="IPR012338">
    <property type="entry name" value="Beta-lactam/transpept-like"/>
</dbReference>
<evidence type="ECO:0000256" key="1">
    <source>
        <dbReference type="SAM" id="MobiDB-lite"/>
    </source>
</evidence>
<dbReference type="Proteomes" id="UP000762676">
    <property type="component" value="Unassembled WGS sequence"/>
</dbReference>
<sequence>MANIRRLTHLEDALPLENMEYYIGLPPHLYHRFARIHEASIWEGRVDLVGGFFSLLNPYLFPVMNSWEIQNKFGRLNNPDLLSVGFASAIGAATARSVAKMFDFVANNGSIGHQQLLSPHIVAGFVEPVARDLPNLFFAENSFVRGMILREAESLPDEPSSCLESSFHQPSTSTEEPQPSTSADEPQPSTSTDEPQPSTSIDKPQPCTSTTELQSPSIFRPTGPLHTMRVSYPAAAS</sequence>